<dbReference type="Proteomes" id="UP001196565">
    <property type="component" value="Unassembled WGS sequence"/>
</dbReference>
<comment type="caution">
    <text evidence="1">The sequence shown here is derived from an EMBL/GenBank/DDBJ whole genome shotgun (WGS) entry which is preliminary data.</text>
</comment>
<evidence type="ECO:0000313" key="2">
    <source>
        <dbReference type="Proteomes" id="UP001196565"/>
    </source>
</evidence>
<name>A0ABS7A5D7_9PROT</name>
<dbReference type="Gene3D" id="1.10.357.10">
    <property type="entry name" value="Tetracycline Repressor, domain 2"/>
    <property type="match status" value="1"/>
</dbReference>
<organism evidence="1 2">
    <name type="scientific">Roseomonas alba</name>
    <dbReference type="NCBI Taxonomy" id="2846776"/>
    <lineage>
        <taxon>Bacteria</taxon>
        <taxon>Pseudomonadati</taxon>
        <taxon>Pseudomonadota</taxon>
        <taxon>Alphaproteobacteria</taxon>
        <taxon>Acetobacterales</taxon>
        <taxon>Roseomonadaceae</taxon>
        <taxon>Roseomonas</taxon>
    </lineage>
</organism>
<reference evidence="1 2" key="1">
    <citation type="submission" date="2021-07" db="EMBL/GenBank/DDBJ databases">
        <authorList>
            <person name="So Y."/>
        </authorList>
    </citation>
    <scope>NUCLEOTIDE SEQUENCE [LARGE SCALE GENOMIC DNA]</scope>
    <source>
        <strain evidence="1 2">HJA6</strain>
    </source>
</reference>
<proteinExistence type="predicted"/>
<evidence type="ECO:0000313" key="1">
    <source>
        <dbReference type="EMBL" id="MBW6397503.1"/>
    </source>
</evidence>
<evidence type="ECO:0008006" key="3">
    <source>
        <dbReference type="Google" id="ProtNLM"/>
    </source>
</evidence>
<dbReference type="EMBL" id="JAHYBZ010000002">
    <property type="protein sequence ID" value="MBW6397503.1"/>
    <property type="molecule type" value="Genomic_DNA"/>
</dbReference>
<keyword evidence="2" id="KW-1185">Reference proteome</keyword>
<gene>
    <name evidence="1" type="ORF">KPL78_06575</name>
</gene>
<protein>
    <recommendedName>
        <fullName evidence="3">TetR family transcriptional regulator</fullName>
    </recommendedName>
</protein>
<sequence length="34" mass="3752">MMRQAIGLEALADADPEALAERLAPLFERLVKGR</sequence>
<accession>A0ABS7A5D7</accession>